<evidence type="ECO:0000256" key="2">
    <source>
        <dbReference type="ARBA" id="ARBA00007886"/>
    </source>
</evidence>
<dbReference type="OrthoDB" id="2370124at2"/>
<keyword evidence="6" id="KW-0564">Palmitate</keyword>
<gene>
    <name evidence="10" type="ORF">N781_04505</name>
</gene>
<dbReference type="RefSeq" id="WP_026800813.1">
    <property type="nucleotide sequence ID" value="NZ_AULI01000010.1"/>
</dbReference>
<dbReference type="AlphaFoldDB" id="A0A0A5GJL3"/>
<keyword evidence="3" id="KW-0309">Germination</keyword>
<keyword evidence="5" id="KW-0472">Membrane</keyword>
<dbReference type="STRING" id="1385510.GCA_000425205_02479"/>
<evidence type="ECO:0000256" key="1">
    <source>
        <dbReference type="ARBA" id="ARBA00004635"/>
    </source>
</evidence>
<dbReference type="PANTHER" id="PTHR35789:SF1">
    <property type="entry name" value="SPORE GERMINATION PROTEIN B3"/>
    <property type="match status" value="1"/>
</dbReference>
<keyword evidence="11" id="KW-1185">Reference proteome</keyword>
<dbReference type="InterPro" id="IPR008844">
    <property type="entry name" value="Spore_GerAC-like"/>
</dbReference>
<dbReference type="Pfam" id="PF05504">
    <property type="entry name" value="Spore_GerAC"/>
    <property type="match status" value="1"/>
</dbReference>
<evidence type="ECO:0000256" key="5">
    <source>
        <dbReference type="ARBA" id="ARBA00023136"/>
    </source>
</evidence>
<reference evidence="10 11" key="1">
    <citation type="submission" date="2013-08" db="EMBL/GenBank/DDBJ databases">
        <authorList>
            <person name="Huang J."/>
            <person name="Wang G."/>
        </authorList>
    </citation>
    <scope>NUCLEOTIDE SEQUENCE [LARGE SCALE GENOMIC DNA]</scope>
    <source>
        <strain evidence="10 11">JSM 076056</strain>
    </source>
</reference>
<evidence type="ECO:0000259" key="9">
    <source>
        <dbReference type="Pfam" id="PF25198"/>
    </source>
</evidence>
<accession>A0A0A5GJL3</accession>
<dbReference type="InterPro" id="IPR057336">
    <property type="entry name" value="GerAC_N"/>
</dbReference>
<dbReference type="InterPro" id="IPR046953">
    <property type="entry name" value="Spore_GerAC-like_C"/>
</dbReference>
<evidence type="ECO:0000256" key="4">
    <source>
        <dbReference type="ARBA" id="ARBA00022729"/>
    </source>
</evidence>
<feature type="domain" description="Spore germination protein N-terminal" evidence="9">
    <location>
        <begin position="23"/>
        <end position="194"/>
    </location>
</feature>
<evidence type="ECO:0008006" key="12">
    <source>
        <dbReference type="Google" id="ProtNLM"/>
    </source>
</evidence>
<proteinExistence type="inferred from homology"/>
<keyword evidence="7" id="KW-0449">Lipoprotein</keyword>
<feature type="domain" description="Spore germination GerAC-like C-terminal" evidence="8">
    <location>
        <begin position="205"/>
        <end position="373"/>
    </location>
</feature>
<dbReference type="EMBL" id="AVPE01000010">
    <property type="protein sequence ID" value="KGX91403.1"/>
    <property type="molecule type" value="Genomic_DNA"/>
</dbReference>
<name>A0A0A5GJL3_9BACI</name>
<sequence>MRLWRSKGLLVLFCFVLLTGCWDQRQFKDLKLVLITAFDKTDDELLRATVAIPTVARGTEGSSKELSEVASATGRTPRETRSNINQEISKTFDASKLEVILVGKELVEQDLYPILDVFYRDPKSNLNSKLAMIDGEAGDVLSLQVDNEPRINSYVNGLLKGMIKSTYAPKENIQLICAELLEPGQDFGLPVMTVNYEENLLDYKGLGLFNENKYSGVDLDVEQTLMLLLMNNKKGVDATMTKKVTDRHEDKLKNYLSVNVIDADSKTKIDATSPEDIKVKITTDLTAKVIEFPEDNLDNVEKVKRLSKEYSEILTEDGQEILKIIQEANCDYFGIGRQIKAYHPEIWKQMKWKDVYPNIELSVEFNVKMNQHGIIN</sequence>
<dbReference type="NCBIfam" id="TIGR02887">
    <property type="entry name" value="spore_ger_x_C"/>
    <property type="match status" value="1"/>
</dbReference>
<organism evidence="10 11">
    <name type="scientific">Pontibacillus halophilus JSM 076056 = DSM 19796</name>
    <dbReference type="NCBI Taxonomy" id="1385510"/>
    <lineage>
        <taxon>Bacteria</taxon>
        <taxon>Bacillati</taxon>
        <taxon>Bacillota</taxon>
        <taxon>Bacilli</taxon>
        <taxon>Bacillales</taxon>
        <taxon>Bacillaceae</taxon>
        <taxon>Pontibacillus</taxon>
    </lineage>
</organism>
<dbReference type="PANTHER" id="PTHR35789">
    <property type="entry name" value="SPORE GERMINATION PROTEIN B3"/>
    <property type="match status" value="1"/>
</dbReference>
<comment type="caution">
    <text evidence="10">The sequence shown here is derived from an EMBL/GenBank/DDBJ whole genome shotgun (WGS) entry which is preliminary data.</text>
</comment>
<protein>
    <recommendedName>
        <fullName evidence="12">Spore germination protein</fullName>
    </recommendedName>
</protein>
<evidence type="ECO:0000256" key="7">
    <source>
        <dbReference type="ARBA" id="ARBA00023288"/>
    </source>
</evidence>
<comment type="subcellular location">
    <subcellularLocation>
        <location evidence="1">Membrane</location>
        <topology evidence="1">Lipid-anchor</topology>
    </subcellularLocation>
</comment>
<dbReference type="InterPro" id="IPR038501">
    <property type="entry name" value="Spore_GerAC_C_sf"/>
</dbReference>
<evidence type="ECO:0000313" key="10">
    <source>
        <dbReference type="EMBL" id="KGX91403.1"/>
    </source>
</evidence>
<dbReference type="Gene3D" id="3.30.300.210">
    <property type="entry name" value="Nutrient germinant receptor protein C, domain 3"/>
    <property type="match status" value="1"/>
</dbReference>
<dbReference type="PROSITE" id="PS51257">
    <property type="entry name" value="PROKAR_LIPOPROTEIN"/>
    <property type="match status" value="1"/>
</dbReference>
<dbReference type="Pfam" id="PF25198">
    <property type="entry name" value="Spore_GerAC_N"/>
    <property type="match status" value="1"/>
</dbReference>
<keyword evidence="4" id="KW-0732">Signal</keyword>
<dbReference type="Proteomes" id="UP000030528">
    <property type="component" value="Unassembled WGS sequence"/>
</dbReference>
<comment type="similarity">
    <text evidence="2">Belongs to the GerABKC lipoprotein family.</text>
</comment>
<evidence type="ECO:0000256" key="6">
    <source>
        <dbReference type="ARBA" id="ARBA00023139"/>
    </source>
</evidence>
<evidence type="ECO:0000256" key="3">
    <source>
        <dbReference type="ARBA" id="ARBA00022544"/>
    </source>
</evidence>
<dbReference type="GO" id="GO:0009847">
    <property type="term" value="P:spore germination"/>
    <property type="evidence" value="ECO:0007669"/>
    <property type="project" value="InterPro"/>
</dbReference>
<dbReference type="eggNOG" id="ENOG502ZB9S">
    <property type="taxonomic scope" value="Bacteria"/>
</dbReference>
<evidence type="ECO:0000259" key="8">
    <source>
        <dbReference type="Pfam" id="PF05504"/>
    </source>
</evidence>
<evidence type="ECO:0000313" key="11">
    <source>
        <dbReference type="Proteomes" id="UP000030528"/>
    </source>
</evidence>
<dbReference type="GO" id="GO:0016020">
    <property type="term" value="C:membrane"/>
    <property type="evidence" value="ECO:0007669"/>
    <property type="project" value="UniProtKB-SubCell"/>
</dbReference>